<sequence>MYSVTENEIILKMHELCTIQERDEESRQESPRMSRCSSEFEFDGENDSELKAIEVINLLKLTNYSLQTVQNTVSHIEFHFELLERNIKRVTKNCSKLMVQLEILEE</sequence>
<name>A0ABP1GFK9_9EUKA</name>
<organism evidence="1 2">
    <name type="scientific">Hexamita inflata</name>
    <dbReference type="NCBI Taxonomy" id="28002"/>
    <lineage>
        <taxon>Eukaryota</taxon>
        <taxon>Metamonada</taxon>
        <taxon>Diplomonadida</taxon>
        <taxon>Hexamitidae</taxon>
        <taxon>Hexamitinae</taxon>
        <taxon>Hexamita</taxon>
    </lineage>
</organism>
<dbReference type="EMBL" id="CAXDID020000002">
    <property type="protein sequence ID" value="CAL5970883.1"/>
    <property type="molecule type" value="Genomic_DNA"/>
</dbReference>
<protein>
    <submittedName>
        <fullName evidence="1">Hypothetical_protein</fullName>
    </submittedName>
</protein>
<comment type="caution">
    <text evidence="1">The sequence shown here is derived from an EMBL/GenBank/DDBJ whole genome shotgun (WGS) entry which is preliminary data.</text>
</comment>
<evidence type="ECO:0000313" key="1">
    <source>
        <dbReference type="EMBL" id="CAL5970883.1"/>
    </source>
</evidence>
<evidence type="ECO:0000313" key="2">
    <source>
        <dbReference type="Proteomes" id="UP001642409"/>
    </source>
</evidence>
<keyword evidence="2" id="KW-1185">Reference proteome</keyword>
<gene>
    <name evidence="1" type="ORF">HINF_LOCUS823</name>
</gene>
<reference evidence="1 2" key="1">
    <citation type="submission" date="2024-07" db="EMBL/GenBank/DDBJ databases">
        <authorList>
            <person name="Akdeniz Z."/>
        </authorList>
    </citation>
    <scope>NUCLEOTIDE SEQUENCE [LARGE SCALE GENOMIC DNA]</scope>
</reference>
<dbReference type="Proteomes" id="UP001642409">
    <property type="component" value="Unassembled WGS sequence"/>
</dbReference>
<proteinExistence type="predicted"/>
<accession>A0ABP1GFK9</accession>